<accession>A0A1G2KH21</accession>
<dbReference type="AlphaFoldDB" id="A0A1G2KH21"/>
<sequence>MKRPFKYFLIVFALGVGWSMAAGAPVFAAEKNPVKITIKPGRYASVKGDVDKFRAIKWMKDGYVGGISSLSFEDKLNGGTLSFEGHSILEENDNGAKLLFQKGDDFFIQSEYQSFRKYYDNSGGVYQPFRTLKTNDLTRQDLRMDMGKFELQAGLGDIKDPDIVLTYQQLNKKGLKSMLDWGSVKEVATKKTAPTWKSLDQTIDVIALKGKKEVAGVLVKGEQKAQFERSHEYKEQKQLATTSTASDKALRSQDERPEATIYSSALRGEKWLLNDKAFVGLGYRYSHIKSADNRLLQELTPSYQLFNYSTSGKTSLPSPSEASEDTHSWVGNFNANLTSDLSFISKMRVEHKAKKGGSTYPTDTTAGIPDGIANKTDFSSIEQKVSRVGENLSLRYSGIARTSLYAELEMEQAENWMTKMLTSLGGQTSASSPFYEENLNNTQKTSWTLGGRVIPSKFLNITTQVRQRFQKNDYDNVDSFGSPVTVLDGMDINSDEMSAKVAWKPYRWVQSSFRYQFHNTKFYPRAEGFGEAKNQMLNHIYTYDVSLQPADTWLFLLSYSMEQPTTKTIAASAANVTAQKSIPEFNSWVNSCLFSASYAPKENLSLTNTVYYAWADNMDTYDKALPGIPMTAAYKQLDLTTALQWSPKKDLTISPSYEYASYDGNPLVDTANYSAHIFQVDVGLKW</sequence>
<dbReference type="EMBL" id="MHQI01000057">
    <property type="protein sequence ID" value="OGZ98739.1"/>
    <property type="molecule type" value="Genomic_DNA"/>
</dbReference>
<organism evidence="3 4">
    <name type="scientific">Candidatus Sungbacteria bacterium RIFCSPHIGHO2_02_FULL_47_11</name>
    <dbReference type="NCBI Taxonomy" id="1802270"/>
    <lineage>
        <taxon>Bacteria</taxon>
        <taxon>Candidatus Sungiibacteriota</taxon>
    </lineage>
</organism>
<keyword evidence="2" id="KW-0732">Signal</keyword>
<evidence type="ECO:0000256" key="2">
    <source>
        <dbReference type="SAM" id="SignalP"/>
    </source>
</evidence>
<gene>
    <name evidence="3" type="ORF">A3C07_04625</name>
</gene>
<evidence type="ECO:0000313" key="4">
    <source>
        <dbReference type="Proteomes" id="UP000179023"/>
    </source>
</evidence>
<feature type="signal peptide" evidence="2">
    <location>
        <begin position="1"/>
        <end position="28"/>
    </location>
</feature>
<evidence type="ECO:0008006" key="5">
    <source>
        <dbReference type="Google" id="ProtNLM"/>
    </source>
</evidence>
<evidence type="ECO:0000313" key="3">
    <source>
        <dbReference type="EMBL" id="OGZ98739.1"/>
    </source>
</evidence>
<dbReference type="STRING" id="1802270.A3C07_04625"/>
<name>A0A1G2KH21_9BACT</name>
<dbReference type="Proteomes" id="UP000179023">
    <property type="component" value="Unassembled WGS sequence"/>
</dbReference>
<proteinExistence type="predicted"/>
<feature type="region of interest" description="Disordered" evidence="1">
    <location>
        <begin position="229"/>
        <end position="254"/>
    </location>
</feature>
<reference evidence="3 4" key="1">
    <citation type="journal article" date="2016" name="Nat. Commun.">
        <title>Thousands of microbial genomes shed light on interconnected biogeochemical processes in an aquifer system.</title>
        <authorList>
            <person name="Anantharaman K."/>
            <person name="Brown C.T."/>
            <person name="Hug L.A."/>
            <person name="Sharon I."/>
            <person name="Castelle C.J."/>
            <person name="Probst A.J."/>
            <person name="Thomas B.C."/>
            <person name="Singh A."/>
            <person name="Wilkins M.J."/>
            <person name="Karaoz U."/>
            <person name="Brodie E.L."/>
            <person name="Williams K.H."/>
            <person name="Hubbard S.S."/>
            <person name="Banfield J.F."/>
        </authorList>
    </citation>
    <scope>NUCLEOTIDE SEQUENCE [LARGE SCALE GENOMIC DNA]</scope>
</reference>
<protein>
    <recommendedName>
        <fullName evidence="5">TonB-dependent receptor-like beta-barrel domain-containing protein</fullName>
    </recommendedName>
</protein>
<evidence type="ECO:0000256" key="1">
    <source>
        <dbReference type="SAM" id="MobiDB-lite"/>
    </source>
</evidence>
<feature type="chain" id="PRO_5009583395" description="TonB-dependent receptor-like beta-barrel domain-containing protein" evidence="2">
    <location>
        <begin position="29"/>
        <end position="686"/>
    </location>
</feature>
<comment type="caution">
    <text evidence="3">The sequence shown here is derived from an EMBL/GenBank/DDBJ whole genome shotgun (WGS) entry which is preliminary data.</text>
</comment>